<dbReference type="PANTHER" id="PTHR34385">
    <property type="entry name" value="D-ALANYL-D-ALANINE CARBOXYPEPTIDASE"/>
    <property type="match status" value="1"/>
</dbReference>
<feature type="domain" description="D-alanyl-D-alanine carboxypeptidase-like core" evidence="2">
    <location>
        <begin position="52"/>
        <end position="147"/>
    </location>
</feature>
<keyword evidence="3" id="KW-0645">Protease</keyword>
<dbReference type="RefSeq" id="WP_184857287.1">
    <property type="nucleotide sequence ID" value="NZ_BAAAWY010000057.1"/>
</dbReference>
<dbReference type="SUPFAM" id="SSF55166">
    <property type="entry name" value="Hedgehog/DD-peptidase"/>
    <property type="match status" value="1"/>
</dbReference>
<dbReference type="PROSITE" id="PS51257">
    <property type="entry name" value="PROKAR_LIPOPROTEIN"/>
    <property type="match status" value="1"/>
</dbReference>
<keyword evidence="1" id="KW-0732">Signal</keyword>
<dbReference type="Gene3D" id="3.30.1380.10">
    <property type="match status" value="1"/>
</dbReference>
<sequence>MAVRPVLVAFVAVLATSACGSGAAAPLGDADGVIADNNSLSPFDTSKAAIRNLDPALLAAVQQAARDAQQHGITVKITSGWRSQAYQQQLLDDAVRKYGTLAAARQYVNTPEKSTHVTGKAVDIGPTDADDWVNRHGADYGLCQAYSNEMWHFELLTEPGGQCPPQLPDAAG</sequence>
<feature type="chain" id="PRO_5039225139" evidence="1">
    <location>
        <begin position="21"/>
        <end position="172"/>
    </location>
</feature>
<dbReference type="InterPro" id="IPR052179">
    <property type="entry name" value="DD-CPase-like"/>
</dbReference>
<name>A0A7W9KAY3_9PSEU</name>
<gene>
    <name evidence="3" type="ORF">BJ998_000009</name>
</gene>
<dbReference type="GO" id="GO:0004180">
    <property type="term" value="F:carboxypeptidase activity"/>
    <property type="evidence" value="ECO:0007669"/>
    <property type="project" value="UniProtKB-KW"/>
</dbReference>
<evidence type="ECO:0000313" key="3">
    <source>
        <dbReference type="EMBL" id="MBB5888813.1"/>
    </source>
</evidence>
<dbReference type="PANTHER" id="PTHR34385:SF1">
    <property type="entry name" value="PEPTIDOGLYCAN L-ALANYL-D-GLUTAMATE ENDOPEPTIDASE CWLK"/>
    <property type="match status" value="1"/>
</dbReference>
<feature type="signal peptide" evidence="1">
    <location>
        <begin position="1"/>
        <end position="20"/>
    </location>
</feature>
<keyword evidence="4" id="KW-1185">Reference proteome</keyword>
<dbReference type="GO" id="GO:0006508">
    <property type="term" value="P:proteolysis"/>
    <property type="evidence" value="ECO:0007669"/>
    <property type="project" value="InterPro"/>
</dbReference>
<evidence type="ECO:0000313" key="4">
    <source>
        <dbReference type="Proteomes" id="UP000585638"/>
    </source>
</evidence>
<reference evidence="3 4" key="1">
    <citation type="submission" date="2020-08" db="EMBL/GenBank/DDBJ databases">
        <title>Sequencing the genomes of 1000 actinobacteria strains.</title>
        <authorList>
            <person name="Klenk H.-P."/>
        </authorList>
    </citation>
    <scope>NUCLEOTIDE SEQUENCE [LARGE SCALE GENOMIC DNA]</scope>
    <source>
        <strain evidence="3 4">DSM 43851</strain>
    </source>
</reference>
<dbReference type="InterPro" id="IPR003709">
    <property type="entry name" value="VanY-like_core_dom"/>
</dbReference>
<dbReference type="EMBL" id="JACHIR010000001">
    <property type="protein sequence ID" value="MBB5888813.1"/>
    <property type="molecule type" value="Genomic_DNA"/>
</dbReference>
<evidence type="ECO:0000256" key="1">
    <source>
        <dbReference type="SAM" id="SignalP"/>
    </source>
</evidence>
<proteinExistence type="predicted"/>
<dbReference type="InterPro" id="IPR009045">
    <property type="entry name" value="Zn_M74/Hedgehog-like"/>
</dbReference>
<organism evidence="3 4">
    <name type="scientific">Kutzneria kofuensis</name>
    <dbReference type="NCBI Taxonomy" id="103725"/>
    <lineage>
        <taxon>Bacteria</taxon>
        <taxon>Bacillati</taxon>
        <taxon>Actinomycetota</taxon>
        <taxon>Actinomycetes</taxon>
        <taxon>Pseudonocardiales</taxon>
        <taxon>Pseudonocardiaceae</taxon>
        <taxon>Kutzneria</taxon>
    </lineage>
</organism>
<evidence type="ECO:0000259" key="2">
    <source>
        <dbReference type="Pfam" id="PF02557"/>
    </source>
</evidence>
<dbReference type="AlphaFoldDB" id="A0A7W9KAY3"/>
<accession>A0A7W9KAY3</accession>
<protein>
    <submittedName>
        <fullName evidence="3">LAS superfamily LD-carboxypeptidase LdcB</fullName>
    </submittedName>
</protein>
<comment type="caution">
    <text evidence="3">The sequence shown here is derived from an EMBL/GenBank/DDBJ whole genome shotgun (WGS) entry which is preliminary data.</text>
</comment>
<dbReference type="CDD" id="cd14846">
    <property type="entry name" value="Peptidase_M15_like"/>
    <property type="match status" value="1"/>
</dbReference>
<dbReference type="Proteomes" id="UP000585638">
    <property type="component" value="Unassembled WGS sequence"/>
</dbReference>
<keyword evidence="3" id="KW-0121">Carboxypeptidase</keyword>
<keyword evidence="3" id="KW-0378">Hydrolase</keyword>
<dbReference type="Pfam" id="PF02557">
    <property type="entry name" value="VanY"/>
    <property type="match status" value="1"/>
</dbReference>